<feature type="region of interest" description="Disordered" evidence="11">
    <location>
        <begin position="1"/>
        <end position="24"/>
    </location>
</feature>
<dbReference type="Pfam" id="PF00512">
    <property type="entry name" value="HisKA"/>
    <property type="match status" value="1"/>
</dbReference>
<dbReference type="PROSITE" id="PS50839">
    <property type="entry name" value="CHASE"/>
    <property type="match status" value="1"/>
</dbReference>
<dbReference type="PROSITE" id="PS50109">
    <property type="entry name" value="HIS_KIN"/>
    <property type="match status" value="1"/>
</dbReference>
<dbReference type="InterPro" id="IPR006189">
    <property type="entry name" value="CHASE_dom"/>
</dbReference>
<dbReference type="Pfam" id="PF02518">
    <property type="entry name" value="HATPase_c"/>
    <property type="match status" value="1"/>
</dbReference>
<dbReference type="EMBL" id="JAGQDG010000009">
    <property type="protein sequence ID" value="MBQ0937778.1"/>
    <property type="molecule type" value="Genomic_DNA"/>
</dbReference>
<dbReference type="Gene3D" id="3.30.565.10">
    <property type="entry name" value="Histidine kinase-like ATPase, C-terminal domain"/>
    <property type="match status" value="1"/>
</dbReference>
<protein>
    <recommendedName>
        <fullName evidence="3">histidine kinase</fullName>
        <ecNumber evidence="3">2.7.13.3</ecNumber>
    </recommendedName>
</protein>
<dbReference type="EC" id="2.7.13.3" evidence="3"/>
<dbReference type="PANTHER" id="PTHR43711:SF26">
    <property type="entry name" value="SENSOR HISTIDINE KINASE RCSC"/>
    <property type="match status" value="1"/>
</dbReference>
<evidence type="ECO:0000256" key="4">
    <source>
        <dbReference type="ARBA" id="ARBA00022553"/>
    </source>
</evidence>
<keyword evidence="16" id="KW-1185">Reference proteome</keyword>
<dbReference type="SUPFAM" id="SSF55874">
    <property type="entry name" value="ATPase domain of HSP90 chaperone/DNA topoisomerase II/histidine kinase"/>
    <property type="match status" value="1"/>
</dbReference>
<dbReference type="Pfam" id="PF03924">
    <property type="entry name" value="CHASE"/>
    <property type="match status" value="1"/>
</dbReference>
<comment type="caution">
    <text evidence="15">The sequence shown here is derived from an EMBL/GenBank/DDBJ whole genome shotgun (WGS) entry which is preliminary data.</text>
</comment>
<keyword evidence="4" id="KW-0597">Phosphoprotein</keyword>
<dbReference type="Gene3D" id="1.10.287.130">
    <property type="match status" value="1"/>
</dbReference>
<dbReference type="SMART" id="SM01079">
    <property type="entry name" value="CHASE"/>
    <property type="match status" value="1"/>
</dbReference>
<dbReference type="CDD" id="cd00075">
    <property type="entry name" value="HATPase"/>
    <property type="match status" value="1"/>
</dbReference>
<accession>A0ABS5E2Y4</accession>
<dbReference type="CDD" id="cd00082">
    <property type="entry name" value="HisKA"/>
    <property type="match status" value="1"/>
</dbReference>
<dbReference type="InterPro" id="IPR004358">
    <property type="entry name" value="Sig_transdc_His_kin-like_C"/>
</dbReference>
<evidence type="ECO:0000256" key="12">
    <source>
        <dbReference type="SAM" id="Phobius"/>
    </source>
</evidence>
<comment type="subcellular location">
    <subcellularLocation>
        <location evidence="2">Membrane</location>
    </subcellularLocation>
</comment>
<evidence type="ECO:0000313" key="15">
    <source>
        <dbReference type="EMBL" id="MBQ0937778.1"/>
    </source>
</evidence>
<keyword evidence="8 12" id="KW-1133">Transmembrane helix</keyword>
<dbReference type="InterPro" id="IPR042240">
    <property type="entry name" value="CHASE_sf"/>
</dbReference>
<evidence type="ECO:0000259" key="14">
    <source>
        <dbReference type="PROSITE" id="PS50839"/>
    </source>
</evidence>
<feature type="domain" description="Histidine kinase" evidence="13">
    <location>
        <begin position="495"/>
        <end position="713"/>
    </location>
</feature>
<evidence type="ECO:0000256" key="2">
    <source>
        <dbReference type="ARBA" id="ARBA00004370"/>
    </source>
</evidence>
<proteinExistence type="predicted"/>
<dbReference type="PANTHER" id="PTHR43711">
    <property type="entry name" value="TWO-COMPONENT HISTIDINE KINASE"/>
    <property type="match status" value="1"/>
</dbReference>
<feature type="transmembrane region" description="Helical" evidence="12">
    <location>
        <begin position="33"/>
        <end position="52"/>
    </location>
</feature>
<dbReference type="Gene3D" id="3.30.450.350">
    <property type="entry name" value="CHASE domain"/>
    <property type="match status" value="1"/>
</dbReference>
<evidence type="ECO:0000256" key="9">
    <source>
        <dbReference type="ARBA" id="ARBA00023012"/>
    </source>
</evidence>
<dbReference type="InterPro" id="IPR005467">
    <property type="entry name" value="His_kinase_dom"/>
</dbReference>
<dbReference type="SMART" id="SM00388">
    <property type="entry name" value="HisKA"/>
    <property type="match status" value="1"/>
</dbReference>
<dbReference type="InterPro" id="IPR036097">
    <property type="entry name" value="HisK_dim/P_sf"/>
</dbReference>
<dbReference type="Proteomes" id="UP000672097">
    <property type="component" value="Unassembled WGS sequence"/>
</dbReference>
<sequence>MEIIEHTGHAESAEATHTPSPPNAIESWLTRPAAAWIILAISLALTAIAWWLSHTLSHDEAQQRFERRTDDVHRRLEQRLATYEGALRGGVALFAAQGGEVSRSQWQRYVSTLQLAERYPGIQGLGVSKLIAPPQLAAHEQAVRQEGFADYAVKPAGLRDLYTSIVYLEPFEGRNLRAFGFDMMSEATRSAAMRRAGESGQAALSGTVTLMQEDGKDVQRGFLLYVPVYRGNTVPATQEARWSALWGWVYAPFRIDDLMHGVLGAESEQMRLTLHDGDRITESSKFYGSHPSAATQAPPLSLQRPLTVAGHTWTVHYEAETTDSGFATTQSNVVAILGLCIDALLFWTIGTIARRKQQVERNALAQSTQARERTAWLDAVSDLSPNGVLVFERHDDNTFRLVFTNPAFSELFGLRPGDLTGLSEEAVDEWLDGLRGEMAPNPPLTPGDAVVQLAGPPLCILHRSSREGELHRVYYFRDVTSETEVERLKDEFLTTAAHELRTPLASVYGFSELLLRPDVPDAKREKLNQIVYRQAGVLKHLVDELLDLARLDSRGEQDFVTQEVDLRKVAETAAESSGTPENPHRIQVIGGDKPLMAKVDPAKLQQAIVNATSNAIKYSAPDAPIVLRTVLTEHEGRPFAAISVEDKGIGMSPEACERAFERFFRADPSGHILGAGLGLAILKEVITLHGGHITLTSELGVGTTITLWVPLQPEVAEATPAKPAEARAPELITS</sequence>
<dbReference type="RefSeq" id="WP_210811456.1">
    <property type="nucleotide sequence ID" value="NZ_JAGQDG010000009.1"/>
</dbReference>
<keyword evidence="9" id="KW-0902">Two-component regulatory system</keyword>
<evidence type="ECO:0000256" key="3">
    <source>
        <dbReference type="ARBA" id="ARBA00012438"/>
    </source>
</evidence>
<dbReference type="SMART" id="SM00387">
    <property type="entry name" value="HATPase_c"/>
    <property type="match status" value="1"/>
</dbReference>
<dbReference type="Pfam" id="PF13188">
    <property type="entry name" value="PAS_8"/>
    <property type="match status" value="1"/>
</dbReference>
<dbReference type="SUPFAM" id="SSF47384">
    <property type="entry name" value="Homodimeric domain of signal transducing histidine kinase"/>
    <property type="match status" value="1"/>
</dbReference>
<dbReference type="InterPro" id="IPR000014">
    <property type="entry name" value="PAS"/>
</dbReference>
<evidence type="ECO:0000256" key="8">
    <source>
        <dbReference type="ARBA" id="ARBA00022989"/>
    </source>
</evidence>
<evidence type="ECO:0000256" key="11">
    <source>
        <dbReference type="SAM" id="MobiDB-lite"/>
    </source>
</evidence>
<keyword evidence="10 12" id="KW-0472">Membrane</keyword>
<evidence type="ECO:0000259" key="13">
    <source>
        <dbReference type="PROSITE" id="PS50109"/>
    </source>
</evidence>
<gene>
    <name evidence="15" type="ORF">KAK11_20805</name>
</gene>
<feature type="compositionally biased region" description="Basic and acidic residues" evidence="11">
    <location>
        <begin position="1"/>
        <end position="14"/>
    </location>
</feature>
<dbReference type="InterPro" id="IPR036890">
    <property type="entry name" value="HATPase_C_sf"/>
</dbReference>
<keyword evidence="7" id="KW-0418">Kinase</keyword>
<dbReference type="InterPro" id="IPR003661">
    <property type="entry name" value="HisK_dim/P_dom"/>
</dbReference>
<dbReference type="PRINTS" id="PR00344">
    <property type="entry name" value="BCTRLSENSOR"/>
</dbReference>
<evidence type="ECO:0000256" key="1">
    <source>
        <dbReference type="ARBA" id="ARBA00000085"/>
    </source>
</evidence>
<evidence type="ECO:0000256" key="7">
    <source>
        <dbReference type="ARBA" id="ARBA00022777"/>
    </source>
</evidence>
<comment type="catalytic activity">
    <reaction evidence="1">
        <text>ATP + protein L-histidine = ADP + protein N-phospho-L-histidine.</text>
        <dbReference type="EC" id="2.7.13.3"/>
    </reaction>
</comment>
<keyword evidence="6 12" id="KW-0812">Transmembrane</keyword>
<evidence type="ECO:0000256" key="6">
    <source>
        <dbReference type="ARBA" id="ARBA00022692"/>
    </source>
</evidence>
<dbReference type="InterPro" id="IPR003594">
    <property type="entry name" value="HATPase_dom"/>
</dbReference>
<evidence type="ECO:0000313" key="16">
    <source>
        <dbReference type="Proteomes" id="UP000672097"/>
    </source>
</evidence>
<keyword evidence="5" id="KW-0808">Transferase</keyword>
<dbReference type="InterPro" id="IPR035965">
    <property type="entry name" value="PAS-like_dom_sf"/>
</dbReference>
<evidence type="ECO:0000256" key="10">
    <source>
        <dbReference type="ARBA" id="ARBA00023136"/>
    </source>
</evidence>
<organism evidence="15 16">
    <name type="scientific">Ideonella paludis</name>
    <dbReference type="NCBI Taxonomy" id="1233411"/>
    <lineage>
        <taxon>Bacteria</taxon>
        <taxon>Pseudomonadati</taxon>
        <taxon>Pseudomonadota</taxon>
        <taxon>Betaproteobacteria</taxon>
        <taxon>Burkholderiales</taxon>
        <taxon>Sphaerotilaceae</taxon>
        <taxon>Ideonella</taxon>
    </lineage>
</organism>
<dbReference type="InterPro" id="IPR050736">
    <property type="entry name" value="Sensor_HK_Regulatory"/>
</dbReference>
<name>A0ABS5E2Y4_9BURK</name>
<feature type="domain" description="CHASE" evidence="14">
    <location>
        <begin position="97"/>
        <end position="316"/>
    </location>
</feature>
<reference evidence="15 16" key="1">
    <citation type="submission" date="2021-04" db="EMBL/GenBank/DDBJ databases">
        <title>The genome sequence of type strain Ideonella paludis KCTC 32238.</title>
        <authorList>
            <person name="Liu Y."/>
        </authorList>
    </citation>
    <scope>NUCLEOTIDE SEQUENCE [LARGE SCALE GENOMIC DNA]</scope>
    <source>
        <strain evidence="15 16">KCTC 32238</strain>
    </source>
</reference>
<evidence type="ECO:0000256" key="5">
    <source>
        <dbReference type="ARBA" id="ARBA00022679"/>
    </source>
</evidence>
<dbReference type="SUPFAM" id="SSF55785">
    <property type="entry name" value="PYP-like sensor domain (PAS domain)"/>
    <property type="match status" value="1"/>
</dbReference>